<keyword evidence="1" id="KW-0472">Membrane</keyword>
<protein>
    <submittedName>
        <fullName evidence="2">Uncharacterized protein</fullName>
    </submittedName>
</protein>
<evidence type="ECO:0000313" key="2">
    <source>
        <dbReference type="EMBL" id="KAG8080087.1"/>
    </source>
</evidence>
<gene>
    <name evidence="2" type="ORF">GUJ93_ZPchr0007g5528</name>
</gene>
<keyword evidence="1" id="KW-1133">Transmembrane helix</keyword>
<dbReference type="Proteomes" id="UP000729402">
    <property type="component" value="Unassembled WGS sequence"/>
</dbReference>
<dbReference type="AlphaFoldDB" id="A0A8J5VPN3"/>
<organism evidence="2 3">
    <name type="scientific">Zizania palustris</name>
    <name type="common">Northern wild rice</name>
    <dbReference type="NCBI Taxonomy" id="103762"/>
    <lineage>
        <taxon>Eukaryota</taxon>
        <taxon>Viridiplantae</taxon>
        <taxon>Streptophyta</taxon>
        <taxon>Embryophyta</taxon>
        <taxon>Tracheophyta</taxon>
        <taxon>Spermatophyta</taxon>
        <taxon>Magnoliopsida</taxon>
        <taxon>Liliopsida</taxon>
        <taxon>Poales</taxon>
        <taxon>Poaceae</taxon>
        <taxon>BOP clade</taxon>
        <taxon>Oryzoideae</taxon>
        <taxon>Oryzeae</taxon>
        <taxon>Zizaniinae</taxon>
        <taxon>Zizania</taxon>
    </lineage>
</organism>
<reference evidence="2" key="1">
    <citation type="journal article" date="2021" name="bioRxiv">
        <title>Whole Genome Assembly and Annotation of Northern Wild Rice, Zizania palustris L., Supports a Whole Genome Duplication in the Zizania Genus.</title>
        <authorList>
            <person name="Haas M."/>
            <person name="Kono T."/>
            <person name="Macchietto M."/>
            <person name="Millas R."/>
            <person name="McGilp L."/>
            <person name="Shao M."/>
            <person name="Duquette J."/>
            <person name="Hirsch C.N."/>
            <person name="Kimball J."/>
        </authorList>
    </citation>
    <scope>NUCLEOTIDE SEQUENCE</scope>
    <source>
        <tissue evidence="2">Fresh leaf tissue</tissue>
    </source>
</reference>
<evidence type="ECO:0000313" key="3">
    <source>
        <dbReference type="Proteomes" id="UP000729402"/>
    </source>
</evidence>
<proteinExistence type="predicted"/>
<name>A0A8J5VPN3_ZIZPA</name>
<reference evidence="2" key="2">
    <citation type="submission" date="2021-02" db="EMBL/GenBank/DDBJ databases">
        <authorList>
            <person name="Kimball J.A."/>
            <person name="Haas M.W."/>
            <person name="Macchietto M."/>
            <person name="Kono T."/>
            <person name="Duquette J."/>
            <person name="Shao M."/>
        </authorList>
    </citation>
    <scope>NUCLEOTIDE SEQUENCE</scope>
    <source>
        <tissue evidence="2">Fresh leaf tissue</tissue>
    </source>
</reference>
<accession>A0A8J5VPN3</accession>
<comment type="caution">
    <text evidence="2">The sequence shown here is derived from an EMBL/GenBank/DDBJ whole genome shotgun (WGS) entry which is preliminary data.</text>
</comment>
<sequence>MSLVLYLIGTTKSYYGWCFSMKAIVVGTTIPIALFLIWDAVILGTIPSLAKSGTIIDLLEQLRSRLSDFIADYASPVTQRNSQANVNQQTNANQYSLPSQVSSSGSAQLHDQQVHLKPLCHRAFRCRAVWLLMIIPSNSQFQSGCIMHAMPNRPLDMNSAISAEHTKGKSKYKKLKDSMMSLWMGLPPTWPDKKRRKELKEIKKTLNKMRISMIWITA</sequence>
<evidence type="ECO:0000256" key="1">
    <source>
        <dbReference type="SAM" id="Phobius"/>
    </source>
</evidence>
<dbReference type="EMBL" id="JAAALK010000282">
    <property type="protein sequence ID" value="KAG8080087.1"/>
    <property type="molecule type" value="Genomic_DNA"/>
</dbReference>
<keyword evidence="3" id="KW-1185">Reference proteome</keyword>
<feature type="transmembrane region" description="Helical" evidence="1">
    <location>
        <begin position="14"/>
        <end position="38"/>
    </location>
</feature>
<dbReference type="OrthoDB" id="204942at2759"/>
<keyword evidence="1" id="KW-0812">Transmembrane</keyword>